<dbReference type="EMBL" id="CP015136">
    <property type="protein sequence ID" value="AMY07293.1"/>
    <property type="molecule type" value="Genomic_DNA"/>
</dbReference>
<dbReference type="STRING" id="1855912.LuPra_00460"/>
<reference evidence="2" key="2">
    <citation type="submission" date="2016-04" db="EMBL/GenBank/DDBJ databases">
        <title>First Complete Genome Sequence of a Subdivision 6 Acidobacterium.</title>
        <authorList>
            <person name="Huang S."/>
            <person name="Vieira S."/>
            <person name="Bunk B."/>
            <person name="Riedel T."/>
            <person name="Sproeer C."/>
            <person name="Overmann J."/>
        </authorList>
    </citation>
    <scope>NUCLEOTIDE SEQUENCE [LARGE SCALE GENOMIC DNA]</scope>
    <source>
        <strain evidence="2">DSM 100886 HEG_-6_39</strain>
    </source>
</reference>
<name>A0A143PGB4_LUTPR</name>
<gene>
    <name evidence="1" type="ORF">LuPra_00460</name>
</gene>
<protein>
    <submittedName>
        <fullName evidence="1">Uncharacterized protein</fullName>
    </submittedName>
</protein>
<dbReference type="KEGG" id="abac:LuPra_00460"/>
<evidence type="ECO:0000313" key="1">
    <source>
        <dbReference type="EMBL" id="AMY07293.1"/>
    </source>
</evidence>
<dbReference type="RefSeq" id="WP_110169260.1">
    <property type="nucleotide sequence ID" value="NZ_CP015136.1"/>
</dbReference>
<dbReference type="Gene3D" id="3.40.50.880">
    <property type="match status" value="1"/>
</dbReference>
<dbReference type="AlphaFoldDB" id="A0A143PGB4"/>
<dbReference type="InterPro" id="IPR029062">
    <property type="entry name" value="Class_I_gatase-like"/>
</dbReference>
<organism evidence="1 2">
    <name type="scientific">Luteitalea pratensis</name>
    <dbReference type="NCBI Taxonomy" id="1855912"/>
    <lineage>
        <taxon>Bacteria</taxon>
        <taxon>Pseudomonadati</taxon>
        <taxon>Acidobacteriota</taxon>
        <taxon>Vicinamibacteria</taxon>
        <taxon>Vicinamibacterales</taxon>
        <taxon>Vicinamibacteraceae</taxon>
        <taxon>Luteitalea</taxon>
    </lineage>
</organism>
<keyword evidence="2" id="KW-1185">Reference proteome</keyword>
<dbReference type="Proteomes" id="UP000076079">
    <property type="component" value="Chromosome"/>
</dbReference>
<evidence type="ECO:0000313" key="2">
    <source>
        <dbReference type="Proteomes" id="UP000076079"/>
    </source>
</evidence>
<sequence>MYQRVRTREDAPAPEAGTLEVAVLDMNHGWPNLGHAAVVRSLRQVVCDLRSTLADADLRVRVSSYDVRRGSGPPAVGADDGLLCVGTGGPGHLDPRRNDGCDPGSQGITEDPAWEPDVFRCFDALRAHPEGVLLGICHSFGIMCRWLGVADAHLRGPEKGGKSAGIMENALTPATRTHPWFRFLSQQAGVSQRIAVLDSRLYDLLPHDELPATVTAIAHETLGVGGPIGPALTMLEVERDPADGMPRILGVNHHPEIVNRPRQLALLRRRHAAGKIDDRWYEERRHTLMEALDDRNGEQQLALTSSFSLHGPLRYHLLRRLRLTAEALGRPWPLHERTTPLAMIASGEVLSLDELGAAL</sequence>
<accession>A0A143PGB4</accession>
<dbReference type="OrthoDB" id="639921at2"/>
<dbReference type="SUPFAM" id="SSF52317">
    <property type="entry name" value="Class I glutamine amidotransferase-like"/>
    <property type="match status" value="1"/>
</dbReference>
<reference evidence="1 2" key="1">
    <citation type="journal article" date="2016" name="Genome Announc.">
        <title>First Complete Genome Sequence of a Subdivision 6 Acidobacterium Strain.</title>
        <authorList>
            <person name="Huang S."/>
            <person name="Vieira S."/>
            <person name="Bunk B."/>
            <person name="Riedel T."/>
            <person name="Sproer C."/>
            <person name="Overmann J."/>
        </authorList>
    </citation>
    <scope>NUCLEOTIDE SEQUENCE [LARGE SCALE GENOMIC DNA]</scope>
    <source>
        <strain evidence="2">DSM 100886 HEG_-6_39</strain>
    </source>
</reference>
<proteinExistence type="predicted"/>